<comment type="caution">
    <text evidence="2">The sequence shown here is derived from an EMBL/GenBank/DDBJ whole genome shotgun (WGS) entry which is preliminary data.</text>
</comment>
<keyword evidence="1" id="KW-1133">Transmembrane helix</keyword>
<dbReference type="Proteomes" id="UP000620124">
    <property type="component" value="Unassembled WGS sequence"/>
</dbReference>
<feature type="transmembrane region" description="Helical" evidence="1">
    <location>
        <begin position="100"/>
        <end position="121"/>
    </location>
</feature>
<proteinExistence type="predicted"/>
<protein>
    <submittedName>
        <fullName evidence="2">Uncharacterized protein</fullName>
    </submittedName>
</protein>
<accession>A0A8H6XP92</accession>
<evidence type="ECO:0000313" key="2">
    <source>
        <dbReference type="EMBL" id="KAF7343986.1"/>
    </source>
</evidence>
<feature type="transmembrane region" description="Helical" evidence="1">
    <location>
        <begin position="215"/>
        <end position="237"/>
    </location>
</feature>
<reference evidence="2" key="1">
    <citation type="submission" date="2020-05" db="EMBL/GenBank/DDBJ databases">
        <title>Mycena genomes resolve the evolution of fungal bioluminescence.</title>
        <authorList>
            <person name="Tsai I.J."/>
        </authorList>
    </citation>
    <scope>NUCLEOTIDE SEQUENCE</scope>
    <source>
        <strain evidence="2">CCC161011</strain>
    </source>
</reference>
<feature type="transmembrane region" description="Helical" evidence="1">
    <location>
        <begin position="20"/>
        <end position="44"/>
    </location>
</feature>
<keyword evidence="1" id="KW-0812">Transmembrane</keyword>
<keyword evidence="1" id="KW-0472">Membrane</keyword>
<feature type="transmembrane region" description="Helical" evidence="1">
    <location>
        <begin position="56"/>
        <end position="80"/>
    </location>
</feature>
<feature type="transmembrane region" description="Helical" evidence="1">
    <location>
        <begin position="257"/>
        <end position="276"/>
    </location>
</feature>
<name>A0A8H6XP92_9AGAR</name>
<keyword evidence="3" id="KW-1185">Reference proteome</keyword>
<dbReference type="AlphaFoldDB" id="A0A8H6XP92"/>
<feature type="transmembrane region" description="Helical" evidence="1">
    <location>
        <begin position="128"/>
        <end position="148"/>
    </location>
</feature>
<organism evidence="2 3">
    <name type="scientific">Mycena venus</name>
    <dbReference type="NCBI Taxonomy" id="2733690"/>
    <lineage>
        <taxon>Eukaryota</taxon>
        <taxon>Fungi</taxon>
        <taxon>Dikarya</taxon>
        <taxon>Basidiomycota</taxon>
        <taxon>Agaricomycotina</taxon>
        <taxon>Agaricomycetes</taxon>
        <taxon>Agaricomycetidae</taxon>
        <taxon>Agaricales</taxon>
        <taxon>Marasmiineae</taxon>
        <taxon>Mycenaceae</taxon>
        <taxon>Mycena</taxon>
    </lineage>
</organism>
<dbReference type="EMBL" id="JACAZI010000015">
    <property type="protein sequence ID" value="KAF7343986.1"/>
    <property type="molecule type" value="Genomic_DNA"/>
</dbReference>
<feature type="transmembrane region" description="Helical" evidence="1">
    <location>
        <begin position="172"/>
        <end position="194"/>
    </location>
</feature>
<evidence type="ECO:0000313" key="3">
    <source>
        <dbReference type="Proteomes" id="UP000620124"/>
    </source>
</evidence>
<dbReference type="OrthoDB" id="3251871at2759"/>
<evidence type="ECO:0000256" key="1">
    <source>
        <dbReference type="SAM" id="Phobius"/>
    </source>
</evidence>
<gene>
    <name evidence="2" type="ORF">MVEN_01687800</name>
</gene>
<sequence length="404" mass="44483">MSALLSSRSSSPDPQIYKRVILGLIIPGVGLITILLALYGYLAWNPVSRRYLDRVSFRLLVYALGAHLLFAVSFLTGALIASPGRHCALVSFTTDLNLMFSAGMFFCIGLNLPLVIVYSVNGQKMEKYYIIGTFLLSLICGLAPWNAVSQSCWFRSTNSAEMLRWLIGTQDFWTMFFAVGEVCGFLRTIVYLILELDMRRFATDNQITYSYDVSHIILRIGMYPLVSCALNISGAAIDLYTYSHYTGHSGNNWRLNIAGAVIFSGRPLIYGLLAIADPSFIRALCALRHPEKDITTQSHRPTPAGYLSTVIDLPSGETSQLELESLSTNDYEAQKGARGYGRHALLSVGETSTITARASGTYLDGEREPGLNDGYNQSVIIGAPTQTSLAPIEQLQSTINFTFI</sequence>